<reference evidence="2" key="1">
    <citation type="submission" date="2022-10" db="EMBL/GenBank/DDBJ databases">
        <title>The complete genomes of actinobacterial strains from the NBC collection.</title>
        <authorList>
            <person name="Joergensen T.S."/>
            <person name="Alvarez Arevalo M."/>
            <person name="Sterndorff E.B."/>
            <person name="Faurdal D."/>
            <person name="Vuksanovic O."/>
            <person name="Mourched A.-S."/>
            <person name="Charusanti P."/>
            <person name="Shaw S."/>
            <person name="Blin K."/>
            <person name="Weber T."/>
        </authorList>
    </citation>
    <scope>NUCLEOTIDE SEQUENCE</scope>
    <source>
        <strain evidence="2">NBC_01393</strain>
    </source>
</reference>
<protein>
    <submittedName>
        <fullName evidence="2">DUF6183 family protein</fullName>
    </submittedName>
</protein>
<sequence length="418" mass="44931">MDDNQATPGDAASRRPLGDLSGMAELKFLAGSRPAELYEAAERLCREASDDASAASAAAVRTIGRVADVLAETRSRDCARFAVDLVGRLLPTGPVGRQEGDRLRRSVAAKLAKAQQLRDLAPLFEELPDDAEDPSADVRACLLGELALIGAGRGRPVLDAYVERLRELGHPLAVLPRTRLDVEHRFTVRVRGLGSVKTPDRLRSRFPEISPTDSGAAAGHTAGQTPDGTRARAAAEPFTAGGWAREPEVRFFTLPRPLDPDDFNISFVKELPLDCMVGEGTHRGGAVACRTTPDDVLGTLFAAAYDGGVNGRPQGGAYARLYAWNSLYALLGLPADVPFPEAVGRALDHRWLRFMAFTDWFHHDTADEAFAVLDPTRTRVTVLAATDTDTDGQRTGRPCGGRPPPLTLSAPRTCAPRP</sequence>
<dbReference type="Pfam" id="PF19681">
    <property type="entry name" value="DUF6183"/>
    <property type="match status" value="1"/>
</dbReference>
<dbReference type="AlphaFoldDB" id="A0AAU3I3M0"/>
<dbReference type="EMBL" id="CP109546">
    <property type="protein sequence ID" value="WTZ12267.1"/>
    <property type="molecule type" value="Genomic_DNA"/>
</dbReference>
<evidence type="ECO:0000313" key="2">
    <source>
        <dbReference type="EMBL" id="WTZ12267.1"/>
    </source>
</evidence>
<gene>
    <name evidence="2" type="ORF">OG699_32400</name>
</gene>
<proteinExistence type="predicted"/>
<dbReference type="InterPro" id="IPR045756">
    <property type="entry name" value="DUF6183"/>
</dbReference>
<organism evidence="2">
    <name type="scientific">Streptomyces sp. NBC_01393</name>
    <dbReference type="NCBI Taxonomy" id="2903851"/>
    <lineage>
        <taxon>Bacteria</taxon>
        <taxon>Bacillati</taxon>
        <taxon>Actinomycetota</taxon>
        <taxon>Actinomycetes</taxon>
        <taxon>Kitasatosporales</taxon>
        <taxon>Streptomycetaceae</taxon>
        <taxon>Streptomyces</taxon>
    </lineage>
</organism>
<accession>A0AAU3I3M0</accession>
<evidence type="ECO:0000256" key="1">
    <source>
        <dbReference type="SAM" id="MobiDB-lite"/>
    </source>
</evidence>
<feature type="region of interest" description="Disordered" evidence="1">
    <location>
        <begin position="388"/>
        <end position="418"/>
    </location>
</feature>
<feature type="compositionally biased region" description="Low complexity" evidence="1">
    <location>
        <begin position="388"/>
        <end position="397"/>
    </location>
</feature>
<name>A0AAU3I3M0_9ACTN</name>
<feature type="region of interest" description="Disordered" evidence="1">
    <location>
        <begin position="208"/>
        <end position="232"/>
    </location>
</feature>